<evidence type="ECO:0000256" key="9">
    <source>
        <dbReference type="ARBA" id="ARBA00022840"/>
    </source>
</evidence>
<evidence type="ECO:0000256" key="3">
    <source>
        <dbReference type="ARBA" id="ARBA00006654"/>
    </source>
</evidence>
<dbReference type="InterPro" id="IPR008334">
    <property type="entry name" value="5'-Nucleotdase_C"/>
</dbReference>
<dbReference type="Proteomes" id="UP000011083">
    <property type="component" value="Unassembled WGS sequence"/>
</dbReference>
<keyword evidence="15" id="KW-0732">Signal</keyword>
<dbReference type="Gene3D" id="3.30.70.1230">
    <property type="entry name" value="Nucleotide cyclase"/>
    <property type="match status" value="1"/>
</dbReference>
<feature type="domain" description="Protein kinase" evidence="16">
    <location>
        <begin position="1220"/>
        <end position="1507"/>
    </location>
</feature>
<dbReference type="GeneID" id="14914373"/>
<dbReference type="Gene3D" id="3.30.200.20">
    <property type="entry name" value="Phosphorylase Kinase, domain 1"/>
    <property type="match status" value="1"/>
</dbReference>
<evidence type="ECO:0000313" key="17">
    <source>
        <dbReference type="EMBL" id="ELR13875.1"/>
    </source>
</evidence>
<keyword evidence="8" id="KW-0418">Kinase</keyword>
<dbReference type="VEuPathDB" id="AmoebaDB:ACA1_077290"/>
<dbReference type="InterPro" id="IPR006179">
    <property type="entry name" value="5_nucleotidase/apyrase"/>
</dbReference>
<evidence type="ECO:0000256" key="8">
    <source>
        <dbReference type="ARBA" id="ARBA00022777"/>
    </source>
</evidence>
<dbReference type="InterPro" id="IPR036907">
    <property type="entry name" value="5'-Nucleotdase_C_sf"/>
</dbReference>
<feature type="chain" id="PRO_5003989868" description="non-specific serine/threonine protein kinase" evidence="15">
    <location>
        <begin position="29"/>
        <end position="1507"/>
    </location>
</feature>
<evidence type="ECO:0000256" key="2">
    <source>
        <dbReference type="ARBA" id="ARBA00005843"/>
    </source>
</evidence>
<organism evidence="17 18">
    <name type="scientific">Acanthamoeba castellanii (strain ATCC 30010 / Neff)</name>
    <dbReference type="NCBI Taxonomy" id="1257118"/>
    <lineage>
        <taxon>Eukaryota</taxon>
        <taxon>Amoebozoa</taxon>
        <taxon>Discosea</taxon>
        <taxon>Longamoebia</taxon>
        <taxon>Centramoebida</taxon>
        <taxon>Acanthamoebidae</taxon>
        <taxon>Acanthamoeba</taxon>
    </lineage>
</organism>
<evidence type="ECO:0000259" key="16">
    <source>
        <dbReference type="PROSITE" id="PS50011"/>
    </source>
</evidence>
<dbReference type="PROSITE" id="PS00107">
    <property type="entry name" value="PROTEIN_KINASE_ATP"/>
    <property type="match status" value="1"/>
</dbReference>
<keyword evidence="7 12" id="KW-0547">Nucleotide-binding</keyword>
<dbReference type="SUPFAM" id="SSF56300">
    <property type="entry name" value="Metallo-dependent phosphatases"/>
    <property type="match status" value="1"/>
</dbReference>
<dbReference type="OrthoDB" id="7722975at2759"/>
<dbReference type="EC" id="2.7.11.1" evidence="4"/>
<keyword evidence="14" id="KW-0812">Transmembrane</keyword>
<dbReference type="InterPro" id="IPR029052">
    <property type="entry name" value="Metallo-depent_PP-like"/>
</dbReference>
<dbReference type="GO" id="GO:0016787">
    <property type="term" value="F:hydrolase activity"/>
    <property type="evidence" value="ECO:0007669"/>
    <property type="project" value="InterPro"/>
</dbReference>
<keyword evidence="6" id="KW-0808">Transferase</keyword>
<dbReference type="GO" id="GO:0009166">
    <property type="term" value="P:nucleotide catabolic process"/>
    <property type="evidence" value="ECO:0007669"/>
    <property type="project" value="InterPro"/>
</dbReference>
<dbReference type="EMBL" id="KB008074">
    <property type="protein sequence ID" value="ELR13875.1"/>
    <property type="molecule type" value="Genomic_DNA"/>
</dbReference>
<dbReference type="STRING" id="1257118.L8GLC2"/>
<evidence type="ECO:0000256" key="6">
    <source>
        <dbReference type="ARBA" id="ARBA00022679"/>
    </source>
</evidence>
<dbReference type="PROSITE" id="PS00108">
    <property type="entry name" value="PROTEIN_KINASE_ST"/>
    <property type="match status" value="2"/>
</dbReference>
<dbReference type="InterPro" id="IPR008271">
    <property type="entry name" value="Ser/Thr_kinase_AS"/>
</dbReference>
<evidence type="ECO:0000256" key="5">
    <source>
        <dbReference type="ARBA" id="ARBA00022527"/>
    </source>
</evidence>
<dbReference type="Gene3D" id="2.10.25.10">
    <property type="entry name" value="Laminin"/>
    <property type="match status" value="1"/>
</dbReference>
<dbReference type="SUPFAM" id="SSF55073">
    <property type="entry name" value="Nucleotide cyclase"/>
    <property type="match status" value="1"/>
</dbReference>
<dbReference type="SUPFAM" id="SSF56112">
    <property type="entry name" value="Protein kinase-like (PK-like)"/>
    <property type="match status" value="2"/>
</dbReference>
<dbReference type="PANTHER" id="PTHR44329:SF298">
    <property type="entry name" value="MIXED LINEAGE KINASE DOMAIN-LIKE PROTEIN"/>
    <property type="match status" value="1"/>
</dbReference>
<dbReference type="GO" id="GO:0004674">
    <property type="term" value="F:protein serine/threonine kinase activity"/>
    <property type="evidence" value="ECO:0007669"/>
    <property type="project" value="UniProtKB-KW"/>
</dbReference>
<feature type="transmembrane region" description="Helical" evidence="14">
    <location>
        <begin position="613"/>
        <end position="641"/>
    </location>
</feature>
<dbReference type="Pfam" id="PF07714">
    <property type="entry name" value="PK_Tyr_Ser-Thr"/>
    <property type="match status" value="2"/>
</dbReference>
<keyword evidence="9 12" id="KW-0067">ATP-binding</keyword>
<evidence type="ECO:0000256" key="10">
    <source>
        <dbReference type="ARBA" id="ARBA00047899"/>
    </source>
</evidence>
<dbReference type="PRINTS" id="PR00109">
    <property type="entry name" value="TYRKINASE"/>
</dbReference>
<dbReference type="PANTHER" id="PTHR44329">
    <property type="entry name" value="SERINE/THREONINE-PROTEIN KINASE TNNI3K-RELATED"/>
    <property type="match status" value="1"/>
</dbReference>
<accession>L8GLC2</accession>
<dbReference type="CDD" id="cd13999">
    <property type="entry name" value="STKc_MAP3K-like"/>
    <property type="match status" value="2"/>
</dbReference>
<keyword evidence="18" id="KW-1185">Reference proteome</keyword>
<gene>
    <name evidence="17" type="ORF">ACA1_077290</name>
</gene>
<evidence type="ECO:0000256" key="4">
    <source>
        <dbReference type="ARBA" id="ARBA00012513"/>
    </source>
</evidence>
<comment type="catalytic activity">
    <reaction evidence="11">
        <text>L-seryl-[protein] + ATP = O-phospho-L-seryl-[protein] + ADP + H(+)</text>
        <dbReference type="Rhea" id="RHEA:17989"/>
        <dbReference type="Rhea" id="RHEA-COMP:9863"/>
        <dbReference type="Rhea" id="RHEA-COMP:11604"/>
        <dbReference type="ChEBI" id="CHEBI:15378"/>
        <dbReference type="ChEBI" id="CHEBI:29999"/>
        <dbReference type="ChEBI" id="CHEBI:30616"/>
        <dbReference type="ChEBI" id="CHEBI:83421"/>
        <dbReference type="ChEBI" id="CHEBI:456216"/>
        <dbReference type="EC" id="2.7.11.1"/>
    </reaction>
</comment>
<dbReference type="InterPro" id="IPR011009">
    <property type="entry name" value="Kinase-like_dom_sf"/>
</dbReference>
<dbReference type="GO" id="GO:0005524">
    <property type="term" value="F:ATP binding"/>
    <property type="evidence" value="ECO:0007669"/>
    <property type="project" value="UniProtKB-UniRule"/>
</dbReference>
<keyword evidence="14" id="KW-0472">Membrane</keyword>
<name>L8GLC2_ACACF</name>
<comment type="catalytic activity">
    <reaction evidence="10">
        <text>L-threonyl-[protein] + ATP = O-phospho-L-threonyl-[protein] + ADP + H(+)</text>
        <dbReference type="Rhea" id="RHEA:46608"/>
        <dbReference type="Rhea" id="RHEA-COMP:11060"/>
        <dbReference type="Rhea" id="RHEA-COMP:11605"/>
        <dbReference type="ChEBI" id="CHEBI:15378"/>
        <dbReference type="ChEBI" id="CHEBI:30013"/>
        <dbReference type="ChEBI" id="CHEBI:30616"/>
        <dbReference type="ChEBI" id="CHEBI:61977"/>
        <dbReference type="ChEBI" id="CHEBI:456216"/>
        <dbReference type="EC" id="2.7.11.1"/>
    </reaction>
</comment>
<feature type="signal peptide" evidence="15">
    <location>
        <begin position="1"/>
        <end position="28"/>
    </location>
</feature>
<sequence length="1507" mass="162837">MVRDSYDPIPLVWLALVVVVGWSHCGQASFELTVMHTGTTYAQVTAVDLFNSACEPVNGTYRSTQGADPCLGGFDRRSTLIETVRATAANSMLVDAGCFFTGSLFWYLYNSTVLTKYHSQLGYQGMAVSLFEFVNSVESLAYFVETLGNDTAVLAANLENKDQDPRLVNATIGVNAVFTFGTEKVGYAATTIADMAPLFANTYQLNSSSELEGILKAVGKLQNQGVNKIVVTLSGVGVLDSVLKYVLGIDIVVLRDVYYANPVMNATVPDFDQPAGPYPRVVYTLWGQPVLIVGSGRYGKNLGVLNVTFDDNGVITSWNGNSIQLSDAIAANDTIHQEIVQDYNNVQDSLGTVVGRAAFEIQYEHRCLFGECAIGDWAVDGLRGVGQTQIGIVNGDTMSGPFARGNITLGDQLLTFPYGGQDQLWTFSLGGAHLLEALEHGLSLADNTAPPGSNFGRFPQVSGLRFTWNAYEAVGTRVVDAWVEVSRGTWRLLDPNTSYSVTTIDYLGRGGDGYSVFVDHAQGVVNSEKFLLDPLLAALNDSLHSSPLSVRVDGRITATNLTRRTCFSSANGTVCSGNGYCYRGACVCTTVGASGNLCVMSSSSASSDSLSSAAVVGIVFGAVVPLLLVLMVAVAAGAVVIPLAVARRRRGGAEEWLIDFDELERGELLGQGSYGEVYKGLWKGTEVAIKTIGHGAAAMGREGLRAFGDEVRVMSRLRHPNVVLFMAACTRPPRLCIVMEFMALGSLYDLLQNELIPDIPHGLKFKMAYQAAKGMHFLHSSGIVHRDLKSLNLLLDAKWNVKVSDFGLTGFKDSVKRKDETLALGSVPWMAPELLLEEADDVDFVLCDVYSFGIILWEILSTEVPYEGLTAAQVAIAVIRDDLRPDMACVATAGPPDGTIRDYVRLMTECWHRDKTLRPVFLDIMSRLTSIGETQGNYLSSTHTATSSSRSTSLHLRDHYTTGSGSIGSIDFDSSRHLQRERSVGPDSSFHTGSTTSSAPSQHHQLRAGAAAAPPRENVCFAVSDLARLNELWTADPAAASKAIAAYSSLVRRHAEACGAYIFSRSTLHSGGTFLLAFAQPTQAAAFALAVQSDVRAKGWSATIRSRVSLAYHPERARAPVDDHLHTGYLAKDYEQACQLNVQCPFGAVICSTEFAERLQQQHDASPPSFTPFDDVVLLGDSSEQLDNADLPDDGSIDEYEIGLCSSNACPWIINSASLTLGGTILGEGNYGQVTEALFAPATALREPFPCSSSSSSSSSSSLVQRRVAVKRLFRHRLDDGGMLNLRKEAAILSGIDHPNVVKLIGLSIADDRLMLVMELVPRGSLRSVLSSTKESSAHLLSWPQKLSFLRDAALGIAHLHSRQILHRDVKSSNLLVDDNMTVKVADFGFATTKVDNGTMTRCGTPSWTAPEILSPPTGGTKTRYTEKADVYSFGIVMWEVLTQELPYHDQDVMQVAMEVLGGGRPPVPPDCAEGFSQLMQSCWHQDPQQRPDMNAVVMALSTECDV</sequence>
<reference evidence="17 18" key="1">
    <citation type="journal article" date="2013" name="Genome Biol.">
        <title>Genome of Acanthamoeba castellanii highlights extensive lateral gene transfer and early evolution of tyrosine kinase signaling.</title>
        <authorList>
            <person name="Clarke M."/>
            <person name="Lohan A.J."/>
            <person name="Liu B."/>
            <person name="Lagkouvardos I."/>
            <person name="Roy S."/>
            <person name="Zafar N."/>
            <person name="Bertelli C."/>
            <person name="Schilde C."/>
            <person name="Kianianmomeni A."/>
            <person name="Burglin T.R."/>
            <person name="Frech C."/>
            <person name="Turcotte B."/>
            <person name="Kopec K.O."/>
            <person name="Synnott J.M."/>
            <person name="Choo C."/>
            <person name="Paponov I."/>
            <person name="Finkler A."/>
            <person name="Soon Heng Tan C."/>
            <person name="Hutchins A.P."/>
            <person name="Weinmeier T."/>
            <person name="Rattei T."/>
            <person name="Chu J.S."/>
            <person name="Gimenez G."/>
            <person name="Irimia M."/>
            <person name="Rigden D.J."/>
            <person name="Fitzpatrick D.A."/>
            <person name="Lorenzo-Morales J."/>
            <person name="Bateman A."/>
            <person name="Chiu C.H."/>
            <person name="Tang P."/>
            <person name="Hegemann P."/>
            <person name="Fromm H."/>
            <person name="Raoult D."/>
            <person name="Greub G."/>
            <person name="Miranda-Saavedra D."/>
            <person name="Chen N."/>
            <person name="Nash P."/>
            <person name="Ginger M.L."/>
            <person name="Horn M."/>
            <person name="Schaap P."/>
            <person name="Caler L."/>
            <person name="Loftus B."/>
        </authorList>
    </citation>
    <scope>NUCLEOTIDE SEQUENCE [LARGE SCALE GENOMIC DNA]</scope>
    <source>
        <strain evidence="17 18">Neff</strain>
    </source>
</reference>
<dbReference type="SUPFAM" id="SSF55816">
    <property type="entry name" value="5'-nucleotidase (syn. UDP-sugar hydrolase), C-terminal domain"/>
    <property type="match status" value="1"/>
</dbReference>
<comment type="similarity">
    <text evidence="3">Belongs to the 5'-nucleotidase family.</text>
</comment>
<evidence type="ECO:0000256" key="7">
    <source>
        <dbReference type="ARBA" id="ARBA00022741"/>
    </source>
</evidence>
<evidence type="ECO:0000256" key="14">
    <source>
        <dbReference type="SAM" id="Phobius"/>
    </source>
</evidence>
<dbReference type="InterPro" id="IPR001245">
    <property type="entry name" value="Ser-Thr/Tyr_kinase_cat_dom"/>
</dbReference>
<dbReference type="PROSITE" id="PS50011">
    <property type="entry name" value="PROTEIN_KINASE_DOM"/>
    <property type="match status" value="2"/>
</dbReference>
<comment type="similarity">
    <text evidence="2">Belongs to the protein kinase superfamily. TKL Ser/Thr protein kinase family.</text>
</comment>
<dbReference type="SMART" id="SM00220">
    <property type="entry name" value="S_TKc"/>
    <property type="match status" value="2"/>
</dbReference>
<evidence type="ECO:0000256" key="1">
    <source>
        <dbReference type="ARBA" id="ARBA00004167"/>
    </source>
</evidence>
<dbReference type="GO" id="GO:0016020">
    <property type="term" value="C:membrane"/>
    <property type="evidence" value="ECO:0007669"/>
    <property type="project" value="UniProtKB-SubCell"/>
</dbReference>
<dbReference type="FunFam" id="3.30.200.20:FF:000060">
    <property type="entry name" value="Serine/threonine-protein kinase isoform 1"/>
    <property type="match status" value="1"/>
</dbReference>
<keyword evidence="5" id="KW-0723">Serine/threonine-protein kinase</keyword>
<dbReference type="PRINTS" id="PR01607">
    <property type="entry name" value="APYRASEFAMLY"/>
</dbReference>
<dbReference type="InterPro" id="IPR051681">
    <property type="entry name" value="Ser/Thr_Kinases-Pseudokinases"/>
</dbReference>
<dbReference type="Pfam" id="PF02872">
    <property type="entry name" value="5_nucleotid_C"/>
    <property type="match status" value="1"/>
</dbReference>
<feature type="region of interest" description="Disordered" evidence="13">
    <location>
        <begin position="976"/>
        <end position="1011"/>
    </location>
</feature>
<dbReference type="Gene3D" id="1.10.510.10">
    <property type="entry name" value="Transferase(Phosphotransferase) domain 1"/>
    <property type="match status" value="2"/>
</dbReference>
<dbReference type="InterPro" id="IPR029787">
    <property type="entry name" value="Nucleotide_cyclase"/>
</dbReference>
<evidence type="ECO:0000256" key="11">
    <source>
        <dbReference type="ARBA" id="ARBA00048679"/>
    </source>
</evidence>
<keyword evidence="14" id="KW-1133">Transmembrane helix</keyword>
<dbReference type="RefSeq" id="XP_004335888.1">
    <property type="nucleotide sequence ID" value="XM_004335840.1"/>
</dbReference>
<dbReference type="InterPro" id="IPR017441">
    <property type="entry name" value="Protein_kinase_ATP_BS"/>
</dbReference>
<evidence type="ECO:0000256" key="13">
    <source>
        <dbReference type="SAM" id="MobiDB-lite"/>
    </source>
</evidence>
<protein>
    <recommendedName>
        <fullName evidence="4">non-specific serine/threonine protein kinase</fullName>
        <ecNumber evidence="4">2.7.11.1</ecNumber>
    </recommendedName>
</protein>
<dbReference type="KEGG" id="acan:ACA1_077290"/>
<feature type="binding site" evidence="12">
    <location>
        <position position="690"/>
    </location>
    <ligand>
        <name>ATP</name>
        <dbReference type="ChEBI" id="CHEBI:30616"/>
    </ligand>
</feature>
<proteinExistence type="inferred from homology"/>
<comment type="subcellular location">
    <subcellularLocation>
        <location evidence="1">Membrane</location>
        <topology evidence="1">Single-pass membrane protein</topology>
    </subcellularLocation>
</comment>
<dbReference type="Gene3D" id="3.90.780.10">
    <property type="entry name" value="5'-Nucleotidase, C-terminal domain"/>
    <property type="match status" value="1"/>
</dbReference>
<dbReference type="InterPro" id="IPR000719">
    <property type="entry name" value="Prot_kinase_dom"/>
</dbReference>
<evidence type="ECO:0000313" key="18">
    <source>
        <dbReference type="Proteomes" id="UP000011083"/>
    </source>
</evidence>
<feature type="compositionally biased region" description="Polar residues" evidence="13">
    <location>
        <begin position="989"/>
        <end position="1003"/>
    </location>
</feature>
<dbReference type="Gene3D" id="3.60.21.10">
    <property type="match status" value="1"/>
</dbReference>
<evidence type="ECO:0000256" key="12">
    <source>
        <dbReference type="PROSITE-ProRule" id="PRU10141"/>
    </source>
</evidence>
<feature type="domain" description="Protein kinase" evidence="16">
    <location>
        <begin position="663"/>
        <end position="931"/>
    </location>
</feature>
<evidence type="ECO:0000256" key="15">
    <source>
        <dbReference type="SAM" id="SignalP"/>
    </source>
</evidence>